<dbReference type="PANTHER" id="PTHR10091">
    <property type="entry name" value="ALDOSE-1-EPIMERASE"/>
    <property type="match status" value="1"/>
</dbReference>
<dbReference type="GO" id="GO:0004034">
    <property type="term" value="F:aldose 1-epimerase activity"/>
    <property type="evidence" value="ECO:0007669"/>
    <property type="project" value="UniProtKB-EC"/>
</dbReference>
<keyword evidence="10 12" id="KW-0119">Carbohydrate metabolism</keyword>
<evidence type="ECO:0000256" key="7">
    <source>
        <dbReference type="ARBA" id="ARBA00022490"/>
    </source>
</evidence>
<dbReference type="Pfam" id="PF01263">
    <property type="entry name" value="Aldose_epim"/>
    <property type="match status" value="1"/>
</dbReference>
<dbReference type="GO" id="GO:0033499">
    <property type="term" value="P:galactose catabolic process via UDP-galactose, Leloir pathway"/>
    <property type="evidence" value="ECO:0007669"/>
    <property type="project" value="TreeGrafter"/>
</dbReference>
<dbReference type="Proteomes" id="UP000691718">
    <property type="component" value="Unassembled WGS sequence"/>
</dbReference>
<keyword evidence="8" id="KW-0597">Phosphoprotein</keyword>
<dbReference type="AlphaFoldDB" id="A0A8S3Y3N6"/>
<dbReference type="FunFam" id="2.70.98.10:FF:000003">
    <property type="entry name" value="Aldose 1-epimerase"/>
    <property type="match status" value="1"/>
</dbReference>
<comment type="subcellular location">
    <subcellularLocation>
        <location evidence="3">Cytoplasm</location>
    </subcellularLocation>
</comment>
<sequence length="362" mass="40240">MVHLIEQDFGKFKNEPVKKFTWQSKSGVKVSVISYGAIIQSILVPDKSGQLNDVVLGFDDLQGYVDRNTPYLGAMVGRCANRIRGASFQIDGVTYQLAKNVSGHDHLHGGIVGFDKVNWKSLVDGSKVIFSHLSKDGEEGYPGDLLTNITYEVTDEGIIKIEFTATTTEKTVVNLTNHSYFNLAGHEMGSDELYNHVISINADKITETTPQSIPTGRFVKVGGTPFDLRIPIRLGDAMKQGQNLFDDNFCINTYGNKELNFVSRVNHPQSGRYLEVHSDQPGVQLYTSNFLPSPDEPALIGKSGVGYRRHAAFCLETQNYPDAIHHPNFPSPVLKPGEIYRHRVNYSFGVDKQFNEPQVISS</sequence>
<reference evidence="13" key="1">
    <citation type="submission" date="2021-04" db="EMBL/GenBank/DDBJ databases">
        <authorList>
            <person name="Tunstrom K."/>
        </authorList>
    </citation>
    <scope>NUCLEOTIDE SEQUENCE</scope>
</reference>
<comment type="catalytic activity">
    <reaction evidence="1 12">
        <text>alpha-D-glucose = beta-D-glucose</text>
        <dbReference type="Rhea" id="RHEA:10264"/>
        <dbReference type="ChEBI" id="CHEBI:15903"/>
        <dbReference type="ChEBI" id="CHEBI:17925"/>
        <dbReference type="EC" id="5.1.3.3"/>
    </reaction>
</comment>
<evidence type="ECO:0000256" key="6">
    <source>
        <dbReference type="ARBA" id="ARBA00011245"/>
    </source>
</evidence>
<evidence type="ECO:0000256" key="12">
    <source>
        <dbReference type="PIRNR" id="PIRNR005096"/>
    </source>
</evidence>
<dbReference type="InterPro" id="IPR018052">
    <property type="entry name" value="Ald1_epimerase_CS"/>
</dbReference>
<evidence type="ECO:0000256" key="4">
    <source>
        <dbReference type="ARBA" id="ARBA00004947"/>
    </source>
</evidence>
<evidence type="ECO:0000313" key="14">
    <source>
        <dbReference type="Proteomes" id="UP000691718"/>
    </source>
</evidence>
<comment type="subunit">
    <text evidence="6">Monomer.</text>
</comment>
<keyword evidence="14" id="KW-1185">Reference proteome</keyword>
<evidence type="ECO:0000256" key="2">
    <source>
        <dbReference type="ARBA" id="ARBA00001712"/>
    </source>
</evidence>
<keyword evidence="9 12" id="KW-0413">Isomerase</keyword>
<dbReference type="EMBL" id="CAJQZP010001558">
    <property type="protein sequence ID" value="CAG5054086.1"/>
    <property type="molecule type" value="Genomic_DNA"/>
</dbReference>
<dbReference type="InterPro" id="IPR008183">
    <property type="entry name" value="Aldose_1/G6P_1-epimerase"/>
</dbReference>
<comment type="pathway">
    <text evidence="4">Carbohydrate metabolism; galactose metabolism.</text>
</comment>
<evidence type="ECO:0000256" key="5">
    <source>
        <dbReference type="ARBA" id="ARBA00006206"/>
    </source>
</evidence>
<dbReference type="GO" id="GO:0005737">
    <property type="term" value="C:cytoplasm"/>
    <property type="evidence" value="ECO:0007669"/>
    <property type="project" value="UniProtKB-SubCell"/>
</dbReference>
<accession>A0A8S3Y3N6</accession>
<name>A0A8S3Y3N6_PARAO</name>
<dbReference type="PROSITE" id="PS00545">
    <property type="entry name" value="ALDOSE_1_EPIMERASE"/>
    <property type="match status" value="1"/>
</dbReference>
<comment type="pathway">
    <text evidence="12">Carbohydrate metabolism; hexose metabolism.</text>
</comment>
<proteinExistence type="inferred from homology"/>
<organism evidence="13 14">
    <name type="scientific">Parnassius apollo</name>
    <name type="common">Apollo butterfly</name>
    <name type="synonym">Papilio apollo</name>
    <dbReference type="NCBI Taxonomy" id="110799"/>
    <lineage>
        <taxon>Eukaryota</taxon>
        <taxon>Metazoa</taxon>
        <taxon>Ecdysozoa</taxon>
        <taxon>Arthropoda</taxon>
        <taxon>Hexapoda</taxon>
        <taxon>Insecta</taxon>
        <taxon>Pterygota</taxon>
        <taxon>Neoptera</taxon>
        <taxon>Endopterygota</taxon>
        <taxon>Lepidoptera</taxon>
        <taxon>Glossata</taxon>
        <taxon>Ditrysia</taxon>
        <taxon>Papilionoidea</taxon>
        <taxon>Papilionidae</taxon>
        <taxon>Parnassiinae</taxon>
        <taxon>Parnassini</taxon>
        <taxon>Parnassius</taxon>
        <taxon>Parnassius</taxon>
    </lineage>
</organism>
<dbReference type="PANTHER" id="PTHR10091:SF0">
    <property type="entry name" value="GALACTOSE MUTAROTASE"/>
    <property type="match status" value="1"/>
</dbReference>
<dbReference type="EC" id="5.1.3.3" evidence="12"/>
<dbReference type="PIRSF" id="PIRSF005096">
    <property type="entry name" value="GALM"/>
    <property type="match status" value="1"/>
</dbReference>
<evidence type="ECO:0000256" key="8">
    <source>
        <dbReference type="ARBA" id="ARBA00022553"/>
    </source>
</evidence>
<dbReference type="CDD" id="cd09019">
    <property type="entry name" value="galactose_mutarotase_like"/>
    <property type="match status" value="1"/>
</dbReference>
<comment type="caution">
    <text evidence="13">The sequence shown here is derived from an EMBL/GenBank/DDBJ whole genome shotgun (WGS) entry which is preliminary data.</text>
</comment>
<comment type="function">
    <text evidence="11">Mutarotase that catalyzes the interconversion of beta-D-galactose and alpha-D-galactose during galactose metabolism. Beta-D-galactose is metabolized in the liver into glucose 1-phosphate, the primary metabolic fuel, by the action of four enzymes that constitute the Leloir pathway: GALM, GALK1 (galactokinase), GALT (galactose-1-phosphate uridylyltransferase) and GALE (UDP-galactose-4'-epimerase). Involved in the maintenance of the equilibrium between the beta- and alpha-anomers of galactose, therefore ensuring a sufficient supply of the alpha-anomer for GALK1. Also active on D-glucose although shows a preference for galactose over glucose.</text>
</comment>
<protein>
    <recommendedName>
        <fullName evidence="12">Aldose 1-epimerase</fullName>
        <ecNumber evidence="12">5.1.3.3</ecNumber>
    </recommendedName>
</protein>
<keyword evidence="7" id="KW-0963">Cytoplasm</keyword>
<evidence type="ECO:0000256" key="11">
    <source>
        <dbReference type="ARBA" id="ARBA00045743"/>
    </source>
</evidence>
<evidence type="ECO:0000256" key="10">
    <source>
        <dbReference type="ARBA" id="ARBA00023277"/>
    </source>
</evidence>
<comment type="similarity">
    <text evidence="5 12">Belongs to the aldose epimerase family.</text>
</comment>
<evidence type="ECO:0000256" key="1">
    <source>
        <dbReference type="ARBA" id="ARBA00001614"/>
    </source>
</evidence>
<dbReference type="InterPro" id="IPR015443">
    <property type="entry name" value="Aldose_1-epimerase"/>
</dbReference>
<evidence type="ECO:0000256" key="3">
    <source>
        <dbReference type="ARBA" id="ARBA00004496"/>
    </source>
</evidence>
<evidence type="ECO:0000313" key="13">
    <source>
        <dbReference type="EMBL" id="CAG5054086.1"/>
    </source>
</evidence>
<dbReference type="NCBIfam" id="NF008277">
    <property type="entry name" value="PRK11055.1"/>
    <property type="match status" value="1"/>
</dbReference>
<dbReference type="GO" id="GO:0006006">
    <property type="term" value="P:glucose metabolic process"/>
    <property type="evidence" value="ECO:0007669"/>
    <property type="project" value="TreeGrafter"/>
</dbReference>
<dbReference type="OrthoDB" id="274691at2759"/>
<dbReference type="InterPro" id="IPR047215">
    <property type="entry name" value="Galactose_mutarotase-like"/>
</dbReference>
<gene>
    <name evidence="13" type="ORF">PAPOLLO_LOCUS25850</name>
</gene>
<comment type="catalytic activity">
    <reaction evidence="2">
        <text>alpha-D-galactose = beta-D-galactose</text>
        <dbReference type="Rhea" id="RHEA:28675"/>
        <dbReference type="ChEBI" id="CHEBI:27667"/>
        <dbReference type="ChEBI" id="CHEBI:28061"/>
        <dbReference type="EC" id="5.1.3.3"/>
    </reaction>
    <physiologicalReaction direction="right-to-left" evidence="2">
        <dbReference type="Rhea" id="RHEA:28677"/>
    </physiologicalReaction>
</comment>
<evidence type="ECO:0000256" key="9">
    <source>
        <dbReference type="ARBA" id="ARBA00023235"/>
    </source>
</evidence>